<evidence type="ECO:0000313" key="1">
    <source>
        <dbReference type="EMBL" id="BAV61368.1"/>
    </source>
</evidence>
<name>A0A1E1EVS8_9VIRU</name>
<evidence type="ECO:0000313" key="2">
    <source>
        <dbReference type="EMBL" id="BAV62356.1"/>
    </source>
</evidence>
<organism evidence="2 3">
    <name type="scientific">Acanthamoeba castellanii mimivirus</name>
    <dbReference type="NCBI Taxonomy" id="1899318"/>
    <lineage>
        <taxon>Viruses</taxon>
        <taxon>Varidnaviria</taxon>
        <taxon>Bamfordvirae</taxon>
        <taxon>Nucleocytoviricota</taxon>
        <taxon>Megaviricetes</taxon>
        <taxon>Imitervirales</taxon>
        <taxon>Mimiviridae</taxon>
        <taxon>Megamimivirinae</taxon>
        <taxon>Mimivirus</taxon>
    </lineage>
</organism>
<dbReference type="Proteomes" id="UP000240366">
    <property type="component" value="Segment"/>
</dbReference>
<protein>
    <submittedName>
        <fullName evidence="2">Uncharacterized protein</fullName>
    </submittedName>
</protein>
<accession>A0A1E1EVS8</accession>
<sequence>MGSVYLPIYNVYTLDQNGAEQFIPEHEPVFSAHTGELICLGNIPFGIPIDVPIDHNLYGNDYYIIGYNPIEHTWLAYGNLPDLVDESNL</sequence>
<reference evidence="3 4" key="1">
    <citation type="submission" date="2016-09" db="EMBL/GenBank/DDBJ databases">
        <title>Nearly complete genome sequences of 2 Mimiviridae isolates, Mimivirus shirakomae and Mimivirus kasaii from Japanese pond and river mouth.</title>
        <authorList>
            <person name="Takemura M."/>
            <person name="Mikami T."/>
            <person name="Murono S."/>
        </authorList>
    </citation>
    <scope>NUCLEOTIDE SEQUENCE [LARGE SCALE GENOMIC DNA]</scope>
    <source>
        <strain evidence="1 4">Mimivirus kasaii</strain>
        <strain evidence="2 3">Mimivirus shirakomae</strain>
    </source>
</reference>
<proteinExistence type="predicted"/>
<dbReference type="EMBL" id="AP017644">
    <property type="protein sequence ID" value="BAV61368.1"/>
    <property type="molecule type" value="Genomic_DNA"/>
</dbReference>
<evidence type="ECO:0000313" key="3">
    <source>
        <dbReference type="Proteomes" id="UP000240366"/>
    </source>
</evidence>
<evidence type="ECO:0000313" key="4">
    <source>
        <dbReference type="Proteomes" id="UP000241484"/>
    </source>
</evidence>
<dbReference type="EMBL" id="AP017645">
    <property type="protein sequence ID" value="BAV62356.1"/>
    <property type="molecule type" value="Genomic_DNA"/>
</dbReference>
<dbReference type="Proteomes" id="UP000241484">
    <property type="component" value="Segment"/>
</dbReference>